<protein>
    <submittedName>
        <fullName evidence="2">Uncharacterized protein</fullName>
    </submittedName>
</protein>
<name>A0A4Q9PD20_9APHY</name>
<evidence type="ECO:0000313" key="2">
    <source>
        <dbReference type="EMBL" id="TBU51945.1"/>
    </source>
</evidence>
<feature type="non-terminal residue" evidence="2">
    <location>
        <position position="144"/>
    </location>
</feature>
<feature type="compositionally biased region" description="Basic and acidic residues" evidence="1">
    <location>
        <begin position="61"/>
        <end position="85"/>
    </location>
</feature>
<dbReference type="AlphaFoldDB" id="A0A4Q9PD20"/>
<dbReference type="EMBL" id="ML145275">
    <property type="protein sequence ID" value="TBU51945.1"/>
    <property type="molecule type" value="Genomic_DNA"/>
</dbReference>
<dbReference type="Proteomes" id="UP000292082">
    <property type="component" value="Unassembled WGS sequence"/>
</dbReference>
<keyword evidence="3" id="KW-1185">Reference proteome</keyword>
<organism evidence="2 3">
    <name type="scientific">Dichomitus squalens</name>
    <dbReference type="NCBI Taxonomy" id="114155"/>
    <lineage>
        <taxon>Eukaryota</taxon>
        <taxon>Fungi</taxon>
        <taxon>Dikarya</taxon>
        <taxon>Basidiomycota</taxon>
        <taxon>Agaricomycotina</taxon>
        <taxon>Agaricomycetes</taxon>
        <taxon>Polyporales</taxon>
        <taxon>Polyporaceae</taxon>
        <taxon>Dichomitus</taxon>
    </lineage>
</organism>
<feature type="compositionally biased region" description="Basic and acidic residues" evidence="1">
    <location>
        <begin position="92"/>
        <end position="111"/>
    </location>
</feature>
<evidence type="ECO:0000256" key="1">
    <source>
        <dbReference type="SAM" id="MobiDB-lite"/>
    </source>
</evidence>
<reference evidence="2 3" key="1">
    <citation type="submission" date="2019-01" db="EMBL/GenBank/DDBJ databases">
        <title>Draft genome sequences of three monokaryotic isolates of the white-rot basidiomycete fungus Dichomitus squalens.</title>
        <authorList>
            <consortium name="DOE Joint Genome Institute"/>
            <person name="Lopez S.C."/>
            <person name="Andreopoulos B."/>
            <person name="Pangilinan J."/>
            <person name="Lipzen A."/>
            <person name="Riley R."/>
            <person name="Ahrendt S."/>
            <person name="Ng V."/>
            <person name="Barry K."/>
            <person name="Daum C."/>
            <person name="Grigoriev I.V."/>
            <person name="Hilden K.S."/>
            <person name="Makela M.R."/>
            <person name="de Vries R.P."/>
        </authorList>
    </citation>
    <scope>NUCLEOTIDE SEQUENCE [LARGE SCALE GENOMIC DNA]</scope>
    <source>
        <strain evidence="2 3">CBS 464.89</strain>
    </source>
</reference>
<sequence>MPKKTRPPQAPAPESQARPVSPPQPATQRVTRTRNKVAHPGARDLHGWDPDNPNRVPTPPAEKREKSAAAKKKEEQQKAQRERKQAAAVVKAAREQNRLQREEERAAERRRNPPPPSLRLPQAKLPPSKPSKVARETSLPPPDR</sequence>
<proteinExistence type="predicted"/>
<accession>A0A4Q9PD20</accession>
<evidence type="ECO:0000313" key="3">
    <source>
        <dbReference type="Proteomes" id="UP000292082"/>
    </source>
</evidence>
<feature type="region of interest" description="Disordered" evidence="1">
    <location>
        <begin position="1"/>
        <end position="144"/>
    </location>
</feature>
<gene>
    <name evidence="2" type="ORF">BD310DRAFT_767122</name>
</gene>